<dbReference type="SUPFAM" id="SSF103473">
    <property type="entry name" value="MFS general substrate transporter"/>
    <property type="match status" value="1"/>
</dbReference>
<dbReference type="EMBL" id="CM003536">
    <property type="protein sequence ID" value="RCV43469.1"/>
    <property type="molecule type" value="Genomic_DNA"/>
</dbReference>
<reference evidence="7" key="2">
    <citation type="submission" date="2015-07" db="EMBL/GenBank/DDBJ databases">
        <authorList>
            <person name="Noorani M."/>
        </authorList>
    </citation>
    <scope>NUCLEOTIDE SEQUENCE</scope>
    <source>
        <strain evidence="7">Yugu1</strain>
    </source>
</reference>
<dbReference type="AlphaFoldDB" id="A0A368SM13"/>
<feature type="transmembrane region" description="Helical" evidence="6">
    <location>
        <begin position="228"/>
        <end position="248"/>
    </location>
</feature>
<feature type="transmembrane region" description="Helical" evidence="6">
    <location>
        <begin position="552"/>
        <end position="571"/>
    </location>
</feature>
<evidence type="ECO:0000256" key="1">
    <source>
        <dbReference type="ARBA" id="ARBA00004141"/>
    </source>
</evidence>
<keyword evidence="3 6" id="KW-0812">Transmembrane</keyword>
<evidence type="ECO:0000256" key="2">
    <source>
        <dbReference type="ARBA" id="ARBA00005982"/>
    </source>
</evidence>
<accession>A0A368SM13</accession>
<feature type="transmembrane region" description="Helical" evidence="6">
    <location>
        <begin position="159"/>
        <end position="182"/>
    </location>
</feature>
<feature type="transmembrane region" description="Helical" evidence="6">
    <location>
        <begin position="96"/>
        <end position="114"/>
    </location>
</feature>
<dbReference type="InterPro" id="IPR036259">
    <property type="entry name" value="MFS_trans_sf"/>
</dbReference>
<protein>
    <recommendedName>
        <fullName evidence="8">Major facilitator superfamily (MFS) profile domain-containing protein</fullName>
    </recommendedName>
</protein>
<comment type="subcellular location">
    <subcellularLocation>
        <location evidence="1">Membrane</location>
        <topology evidence="1">Multi-pass membrane protein</topology>
    </subcellularLocation>
</comment>
<evidence type="ECO:0008006" key="8">
    <source>
        <dbReference type="Google" id="ProtNLM"/>
    </source>
</evidence>
<dbReference type="GO" id="GO:0016020">
    <property type="term" value="C:membrane"/>
    <property type="evidence" value="ECO:0007669"/>
    <property type="project" value="UniProtKB-SubCell"/>
</dbReference>
<dbReference type="GO" id="GO:0022857">
    <property type="term" value="F:transmembrane transporter activity"/>
    <property type="evidence" value="ECO:0007669"/>
    <property type="project" value="InterPro"/>
</dbReference>
<name>A0A368SM13_SETIT</name>
<feature type="transmembrane region" description="Helical" evidence="6">
    <location>
        <begin position="473"/>
        <end position="495"/>
    </location>
</feature>
<dbReference type="Pfam" id="PF00854">
    <property type="entry name" value="PTR2"/>
    <property type="match status" value="1"/>
</dbReference>
<dbReference type="Gene3D" id="1.20.1250.20">
    <property type="entry name" value="MFS general substrate transporter like domains"/>
    <property type="match status" value="1"/>
</dbReference>
<feature type="transmembrane region" description="Helical" evidence="6">
    <location>
        <begin position="507"/>
        <end position="532"/>
    </location>
</feature>
<dbReference type="OrthoDB" id="8904098at2759"/>
<organism evidence="7">
    <name type="scientific">Setaria italica</name>
    <name type="common">Foxtail millet</name>
    <name type="synonym">Panicum italicum</name>
    <dbReference type="NCBI Taxonomy" id="4555"/>
    <lineage>
        <taxon>Eukaryota</taxon>
        <taxon>Viridiplantae</taxon>
        <taxon>Streptophyta</taxon>
        <taxon>Embryophyta</taxon>
        <taxon>Tracheophyta</taxon>
        <taxon>Spermatophyta</taxon>
        <taxon>Magnoliopsida</taxon>
        <taxon>Liliopsida</taxon>
        <taxon>Poales</taxon>
        <taxon>Poaceae</taxon>
        <taxon>PACMAD clade</taxon>
        <taxon>Panicoideae</taxon>
        <taxon>Panicodae</taxon>
        <taxon>Paniceae</taxon>
        <taxon>Cenchrinae</taxon>
        <taxon>Setaria</taxon>
    </lineage>
</organism>
<feature type="transmembrane region" description="Helical" evidence="6">
    <location>
        <begin position="121"/>
        <end position="147"/>
    </location>
</feature>
<reference evidence="7" key="1">
    <citation type="journal article" date="2012" name="Nat. Biotechnol.">
        <title>Reference genome sequence of the model plant Setaria.</title>
        <authorList>
            <person name="Bennetzen J.L."/>
            <person name="Schmutz J."/>
            <person name="Wang H."/>
            <person name="Percifield R."/>
            <person name="Hawkins J."/>
            <person name="Pontaroli A.C."/>
            <person name="Estep M."/>
            <person name="Feng L."/>
            <person name="Vaughn J.N."/>
            <person name="Grimwood J."/>
            <person name="Jenkins J."/>
            <person name="Barry K."/>
            <person name="Lindquist E."/>
            <person name="Hellsten U."/>
            <person name="Deshpande S."/>
            <person name="Wang X."/>
            <person name="Wu X."/>
            <person name="Mitros T."/>
            <person name="Triplett J."/>
            <person name="Yang X."/>
            <person name="Ye C.Y."/>
            <person name="Mauro-Herrera M."/>
            <person name="Wang L."/>
            <person name="Li P."/>
            <person name="Sharma M."/>
            <person name="Sharma R."/>
            <person name="Ronald P.C."/>
            <person name="Panaud O."/>
            <person name="Kellogg E.A."/>
            <person name="Brutnell T.P."/>
            <person name="Doust A.N."/>
            <person name="Tuskan G.A."/>
            <person name="Rokhsar D."/>
            <person name="Devos K.M."/>
        </authorList>
    </citation>
    <scope>NUCLEOTIDE SEQUENCE [LARGE SCALE GENOMIC DNA]</scope>
    <source>
        <strain evidence="7">Yugu1</strain>
    </source>
</reference>
<evidence type="ECO:0000256" key="3">
    <source>
        <dbReference type="ARBA" id="ARBA00022692"/>
    </source>
</evidence>
<evidence type="ECO:0000256" key="4">
    <source>
        <dbReference type="ARBA" id="ARBA00022989"/>
    </source>
</evidence>
<evidence type="ECO:0000313" key="7">
    <source>
        <dbReference type="EMBL" id="RCV43469.1"/>
    </source>
</evidence>
<feature type="transmembrane region" description="Helical" evidence="6">
    <location>
        <begin position="203"/>
        <end position="222"/>
    </location>
</feature>
<sequence length="578" mass="63556">MIDEAAMETADEEIPLVAHHLQPPPQVVASEYASDGSVDINKQPAVKRSTGKWRACYLILGVEFCETMAFGAISTNLVTFLTTVLHERKVDAARNVSAWLGACCLSPLLGAFFADTYWGRYWTIVASVPVYIIAMLILIASASLPVFSASSYHDVHSAAVYLGLYLLAISNGGLKPCISTFGADQFDINDRVELAQKGSFFNWYFFLTSTSSLLSGTVIVWLEDNVGWAVGYVIPAVLMLFFFVVFVAGSRIYRFRGMEASPLTSIFQVVVAAVRKWHLQLPEDSSLLYERSPSTAEASQKNKHSNRFRFFDKAAIAPSDNESVVQMSSWRLCTVSQVEELKMLLSMSPTWGSFVIFYSVSAQMQSTLVEQGMFMDKHVGSFAIPPASMPTVSVCSFLIWIPIYETILIPLARRFTGKEKGISQSQRLGIGQALSTLTMVLAALLETRRLAIAEANGLKHQDVPVPISILWQVPLYLVHGAAAVFGGIGLTEFFYDEAPVTMRSLCAALGQLATAAGSYFSSAVLSIVAVATTRGGEPGWIPDNLNEGHLDYFFWMMAALSFLNLVLFVGYSMRHKRI</sequence>
<evidence type="ECO:0000256" key="5">
    <source>
        <dbReference type="ARBA" id="ARBA00023136"/>
    </source>
</evidence>
<gene>
    <name evidence="7" type="ORF">SETIT_9G296800v2</name>
</gene>
<comment type="similarity">
    <text evidence="2">Belongs to the major facilitator superfamily. Proton-dependent oligopeptide transporter (POT/PTR) (TC 2.A.17) family.</text>
</comment>
<evidence type="ECO:0000256" key="6">
    <source>
        <dbReference type="SAM" id="Phobius"/>
    </source>
</evidence>
<dbReference type="PANTHER" id="PTHR11654">
    <property type="entry name" value="OLIGOPEPTIDE TRANSPORTER-RELATED"/>
    <property type="match status" value="1"/>
</dbReference>
<feature type="transmembrane region" description="Helical" evidence="6">
    <location>
        <begin position="389"/>
        <end position="412"/>
    </location>
</feature>
<keyword evidence="5 6" id="KW-0472">Membrane</keyword>
<dbReference type="InterPro" id="IPR000109">
    <property type="entry name" value="POT_fam"/>
</dbReference>
<feature type="transmembrane region" description="Helical" evidence="6">
    <location>
        <begin position="57"/>
        <end position="84"/>
    </location>
</feature>
<proteinExistence type="inferred from homology"/>
<keyword evidence="4 6" id="KW-1133">Transmembrane helix</keyword>